<keyword evidence="2" id="KW-1185">Reference proteome</keyword>
<dbReference type="Proteomes" id="UP000245263">
    <property type="component" value="Chromosome 1"/>
</dbReference>
<sequence length="102" mass="12293">MFSELIFFCGELENFIYKNQIQEFSDENDDAYYAEQFLGMIHKESLKIPQSEKLKYPKVPWDKIDSFWAKDLARAYEYIDKKMLYSICAYEIPKIKKELKPN</sequence>
<organism evidence="1 2">
    <name type="scientific">Leptospira kobayashii</name>
    <dbReference type="NCBI Taxonomy" id="1917830"/>
    <lineage>
        <taxon>Bacteria</taxon>
        <taxon>Pseudomonadati</taxon>
        <taxon>Spirochaetota</taxon>
        <taxon>Spirochaetia</taxon>
        <taxon>Leptospirales</taxon>
        <taxon>Leptospiraceae</taxon>
        <taxon>Leptospira</taxon>
    </lineage>
</organism>
<dbReference type="EMBL" id="AP025028">
    <property type="protein sequence ID" value="BDA78002.1"/>
    <property type="molecule type" value="Genomic_DNA"/>
</dbReference>
<name>A0ABM7UH64_9LEPT</name>
<accession>A0ABM7UH64</accession>
<gene>
    <name evidence="1" type="ORF">LPTSP3_g09320</name>
</gene>
<reference evidence="1 2" key="1">
    <citation type="submission" date="2021-08" db="EMBL/GenBank/DDBJ databases">
        <title>Complete genome sequence of Leptospira kobayashii strain E30.</title>
        <authorList>
            <person name="Nakao R."/>
            <person name="Nakamura S."/>
            <person name="Masuzawa T."/>
            <person name="Koizumi N."/>
        </authorList>
    </citation>
    <scope>NUCLEOTIDE SEQUENCE [LARGE SCALE GENOMIC DNA]</scope>
    <source>
        <strain evidence="1 2">E30</strain>
    </source>
</reference>
<dbReference type="RefSeq" id="WP_109018623.1">
    <property type="nucleotide sequence ID" value="NZ_AP025028.1"/>
</dbReference>
<evidence type="ECO:0000313" key="1">
    <source>
        <dbReference type="EMBL" id="BDA78002.1"/>
    </source>
</evidence>
<proteinExistence type="predicted"/>
<evidence type="ECO:0000313" key="2">
    <source>
        <dbReference type="Proteomes" id="UP000245263"/>
    </source>
</evidence>
<protein>
    <submittedName>
        <fullName evidence="1">Uncharacterized protein</fullName>
    </submittedName>
</protein>